<name>A0A5B9QT00_9BACT</name>
<keyword evidence="5" id="KW-1185">Reference proteome</keyword>
<dbReference type="Gene3D" id="3.30.70.270">
    <property type="match status" value="1"/>
</dbReference>
<accession>A0A5B9QT00</accession>
<evidence type="ECO:0000259" key="3">
    <source>
        <dbReference type="PROSITE" id="PS50878"/>
    </source>
</evidence>
<dbReference type="InterPro" id="IPR051083">
    <property type="entry name" value="GrpII_Intron_Splice-Mob/Def"/>
</dbReference>
<dbReference type="InterPro" id="IPR043502">
    <property type="entry name" value="DNA/RNA_pol_sf"/>
</dbReference>
<evidence type="ECO:0000313" key="5">
    <source>
        <dbReference type="Proteomes" id="UP000325286"/>
    </source>
</evidence>
<dbReference type="InterPro" id="IPR043128">
    <property type="entry name" value="Rev_trsase/Diguanyl_cyclase"/>
</dbReference>
<dbReference type="PROSITE" id="PS50878">
    <property type="entry name" value="RT_POL"/>
    <property type="match status" value="1"/>
</dbReference>
<evidence type="ECO:0000256" key="1">
    <source>
        <dbReference type="ARBA" id="ARBA00034120"/>
    </source>
</evidence>
<evidence type="ECO:0000313" key="4">
    <source>
        <dbReference type="EMBL" id="QEG40535.1"/>
    </source>
</evidence>
<dbReference type="PANTHER" id="PTHR34047:SF8">
    <property type="entry name" value="PROTEIN YKFC"/>
    <property type="match status" value="1"/>
</dbReference>
<dbReference type="SUPFAM" id="SSF56672">
    <property type="entry name" value="DNA/RNA polymerases"/>
    <property type="match status" value="1"/>
</dbReference>
<dbReference type="NCBIfam" id="TIGR04416">
    <property type="entry name" value="group_II_RT_mat"/>
    <property type="match status" value="1"/>
</dbReference>
<reference evidence="4 5" key="1">
    <citation type="submission" date="2019-08" db="EMBL/GenBank/DDBJ databases">
        <title>Deep-cultivation of Planctomycetes and their phenomic and genomic characterization uncovers novel biology.</title>
        <authorList>
            <person name="Wiegand S."/>
            <person name="Jogler M."/>
            <person name="Boedeker C."/>
            <person name="Pinto D."/>
            <person name="Vollmers J."/>
            <person name="Rivas-Marin E."/>
            <person name="Kohn T."/>
            <person name="Peeters S.H."/>
            <person name="Heuer A."/>
            <person name="Rast P."/>
            <person name="Oberbeckmann S."/>
            <person name="Bunk B."/>
            <person name="Jeske O."/>
            <person name="Meyerdierks A."/>
            <person name="Storesund J.E."/>
            <person name="Kallscheuer N."/>
            <person name="Luecker S."/>
            <person name="Lage O.M."/>
            <person name="Pohl T."/>
            <person name="Merkel B.J."/>
            <person name="Hornburger P."/>
            <person name="Mueller R.-W."/>
            <person name="Bruemmer F."/>
            <person name="Labrenz M."/>
            <person name="Spormann A.M."/>
            <person name="Op den Camp H."/>
            <person name="Overmann J."/>
            <person name="Amann R."/>
            <person name="Jetten M.S.M."/>
            <person name="Mascher T."/>
            <person name="Medema M.H."/>
            <person name="Devos D.P."/>
            <person name="Kaster A.-K."/>
            <person name="Ovreas L."/>
            <person name="Rohde M."/>
            <person name="Galperin M.Y."/>
            <person name="Jogler C."/>
        </authorList>
    </citation>
    <scope>NUCLEOTIDE SEQUENCE [LARGE SCALE GENOMIC DNA]</scope>
    <source>
        <strain evidence="4 5">UC8</strain>
    </source>
</reference>
<proteinExistence type="inferred from homology"/>
<dbReference type="EMBL" id="CP042914">
    <property type="protein sequence ID" value="QEG40535.1"/>
    <property type="molecule type" value="Genomic_DNA"/>
</dbReference>
<evidence type="ECO:0000256" key="2">
    <source>
        <dbReference type="SAM" id="MobiDB-lite"/>
    </source>
</evidence>
<comment type="similarity">
    <text evidence="1">Belongs to the bacterial reverse transcriptase family.</text>
</comment>
<dbReference type="AlphaFoldDB" id="A0A5B9QT00"/>
<sequence length="497" mass="58122">MNADGKSDGVVVPSTQTNNAGTEPAAESVEERAPAKRNVLQSDRTRAPSRKRNRSLGLHGVRETARIHPELKFTSLLHHIDVCMLHTAFDELKKDAAAGVDEETWREYEPGREDRIADLHGRIHRGAYRAKPSKRLYIAKADGRKRPIGIASLEDKIVQKATVLVLQCVYEQDFLGFSYGFRPRRSQHDALDALTVGLRRKKVNWVLDADVEGFFDTIDHQWLLTFLEHRIGDKRILRLVRKWLRAGVSEEGEWSKTDVGTPQGAVVSPLLANVYLHYVFDLWIQWWRSQRGRGDVVVIRYADDFVIGFERKAEAEACLKELRHRFGKYGLKLHDEKTRLIEFGRYAAERRASRGQGRPETFDFLGFTHRCGTNRRDGWFAIHRETMTKRLRATLAKLKQKLRRRRHWPTGEVGTWLRRVLQGWLNYHAIPGNMRQMQVFRREVGKMWLNELRRRSQRSRWTWVRMRRLIEKYFPPLRVIHPYPNIRFRARLNAGAV</sequence>
<dbReference type="Pfam" id="PF00078">
    <property type="entry name" value="RVT_1"/>
    <property type="match status" value="1"/>
</dbReference>
<organism evidence="4 5">
    <name type="scientific">Roseimaritima ulvae</name>
    <dbReference type="NCBI Taxonomy" id="980254"/>
    <lineage>
        <taxon>Bacteria</taxon>
        <taxon>Pseudomonadati</taxon>
        <taxon>Planctomycetota</taxon>
        <taxon>Planctomycetia</taxon>
        <taxon>Pirellulales</taxon>
        <taxon>Pirellulaceae</taxon>
        <taxon>Roseimaritima</taxon>
    </lineage>
</organism>
<dbReference type="CDD" id="cd01651">
    <property type="entry name" value="RT_G2_intron"/>
    <property type="match status" value="1"/>
</dbReference>
<dbReference type="KEGG" id="rul:UC8_25500"/>
<feature type="domain" description="Reverse transcriptase" evidence="3">
    <location>
        <begin position="119"/>
        <end position="369"/>
    </location>
</feature>
<protein>
    <submittedName>
        <fullName evidence="4">Group II intron-encoded protein LtrA</fullName>
    </submittedName>
</protein>
<dbReference type="InterPro" id="IPR030931">
    <property type="entry name" value="Group_II_RT_mat"/>
</dbReference>
<dbReference type="PANTHER" id="PTHR34047">
    <property type="entry name" value="NUCLEAR INTRON MATURASE 1, MITOCHONDRIAL-RELATED"/>
    <property type="match status" value="1"/>
</dbReference>
<dbReference type="InterPro" id="IPR000477">
    <property type="entry name" value="RT_dom"/>
</dbReference>
<dbReference type="Proteomes" id="UP000325286">
    <property type="component" value="Chromosome"/>
</dbReference>
<feature type="region of interest" description="Disordered" evidence="2">
    <location>
        <begin position="1"/>
        <end position="57"/>
    </location>
</feature>
<gene>
    <name evidence="4" type="primary">ltrA_2</name>
    <name evidence="4" type="ORF">UC8_25500</name>
</gene>